<sequence length="137" mass="15199">MNSDRGPEESSAHTLVRLADVALELADPADDVRGRKVVDRNGDQVGKVDGLIIDEAERRVRFLEVGSGGFLGLGEHKQLVPVEAITRVDEDAVHIAPERTQVAGGPAYDPDLEPERRYYDDVYTYYDYPPFGGPYPR</sequence>
<dbReference type="PANTHER" id="PTHR36505">
    <property type="entry name" value="BLR1072 PROTEIN"/>
    <property type="match status" value="1"/>
</dbReference>
<feature type="domain" description="PRC-barrel" evidence="1">
    <location>
        <begin position="29"/>
        <end position="97"/>
    </location>
</feature>
<dbReference type="InterPro" id="IPR027275">
    <property type="entry name" value="PRC-brl_dom"/>
</dbReference>
<evidence type="ECO:0000259" key="1">
    <source>
        <dbReference type="Pfam" id="PF05239"/>
    </source>
</evidence>
<dbReference type="Proteomes" id="UP000291144">
    <property type="component" value="Unassembled WGS sequence"/>
</dbReference>
<organism evidence="2 3">
    <name type="scientific">Kribbella pittospori</name>
    <dbReference type="NCBI Taxonomy" id="722689"/>
    <lineage>
        <taxon>Bacteria</taxon>
        <taxon>Bacillati</taxon>
        <taxon>Actinomycetota</taxon>
        <taxon>Actinomycetes</taxon>
        <taxon>Propionibacteriales</taxon>
        <taxon>Kribbellaceae</taxon>
        <taxon>Kribbella</taxon>
    </lineage>
</organism>
<dbReference type="Pfam" id="PF05239">
    <property type="entry name" value="PRC"/>
    <property type="match status" value="1"/>
</dbReference>
<dbReference type="SUPFAM" id="SSF50346">
    <property type="entry name" value="PRC-barrel domain"/>
    <property type="match status" value="1"/>
</dbReference>
<dbReference type="Gene3D" id="3.90.50.10">
    <property type="entry name" value="Photosynthetic Reaction Center, subunit H, domain 2"/>
    <property type="match status" value="1"/>
</dbReference>
<evidence type="ECO:0000313" key="2">
    <source>
        <dbReference type="EMBL" id="TCC52171.1"/>
    </source>
</evidence>
<reference evidence="2 3" key="1">
    <citation type="submission" date="2019-02" db="EMBL/GenBank/DDBJ databases">
        <title>Kribbella capetownensis sp. nov. and Kribbella speibonae sp. nov., isolated from soil.</title>
        <authorList>
            <person name="Curtis S.M."/>
            <person name="Norton I."/>
            <person name="Everest G.J."/>
            <person name="Meyers P.R."/>
        </authorList>
    </citation>
    <scope>NUCLEOTIDE SEQUENCE [LARGE SCALE GENOMIC DNA]</scope>
    <source>
        <strain evidence="2 3">NRRL B-24813</strain>
    </source>
</reference>
<protein>
    <submittedName>
        <fullName evidence="2">PRC-barrel domain containing protein</fullName>
    </submittedName>
</protein>
<name>A0A4R0JXC0_9ACTN</name>
<dbReference type="InterPro" id="IPR014747">
    <property type="entry name" value="Bac_photo_RC_H_C"/>
</dbReference>
<accession>A0A4R0JXC0</accession>
<dbReference type="AlphaFoldDB" id="A0A4R0JXC0"/>
<keyword evidence="3" id="KW-1185">Reference proteome</keyword>
<dbReference type="OrthoDB" id="4738165at2"/>
<dbReference type="GO" id="GO:0019684">
    <property type="term" value="P:photosynthesis, light reaction"/>
    <property type="evidence" value="ECO:0007669"/>
    <property type="project" value="InterPro"/>
</dbReference>
<dbReference type="InterPro" id="IPR011033">
    <property type="entry name" value="PRC_barrel-like_sf"/>
</dbReference>
<dbReference type="GO" id="GO:0030077">
    <property type="term" value="C:plasma membrane light-harvesting complex"/>
    <property type="evidence" value="ECO:0007669"/>
    <property type="project" value="InterPro"/>
</dbReference>
<evidence type="ECO:0000313" key="3">
    <source>
        <dbReference type="Proteomes" id="UP000291144"/>
    </source>
</evidence>
<gene>
    <name evidence="2" type="ORF">E0H73_40195</name>
</gene>
<proteinExistence type="predicted"/>
<comment type="caution">
    <text evidence="2">The sequence shown here is derived from an EMBL/GenBank/DDBJ whole genome shotgun (WGS) entry which is preliminary data.</text>
</comment>
<dbReference type="EMBL" id="SJKB01000021">
    <property type="protein sequence ID" value="TCC52171.1"/>
    <property type="molecule type" value="Genomic_DNA"/>
</dbReference>
<dbReference type="PANTHER" id="PTHR36505:SF1">
    <property type="entry name" value="BLR1072 PROTEIN"/>
    <property type="match status" value="1"/>
</dbReference>